<sequence length="171" mass="19585">MKWDAFTIIQQMLILMTIVGQTWVSFKVILATAGNERYVRLMSFSTGLLIFLLCRPLHVTFADMMVRMHQQDSLLWMVMMGGVMPVLVGILVSEGTVLALKTRQPIPIRFMLIVAAFTLSQAAYTNFIALTTRITTLDRAFIPNICYAIAVGMWMTWRYRDEPVSLKRHPH</sequence>
<evidence type="ECO:0000256" key="1">
    <source>
        <dbReference type="SAM" id="Phobius"/>
    </source>
</evidence>
<evidence type="ECO:0000313" key="2">
    <source>
        <dbReference type="EMBL" id="TLX20868.1"/>
    </source>
</evidence>
<name>A0A5R9PDN3_9GAMM</name>
<protein>
    <submittedName>
        <fullName evidence="2">Uncharacterized protein</fullName>
    </submittedName>
</protein>
<dbReference type="Proteomes" id="UP000308508">
    <property type="component" value="Unassembled WGS sequence"/>
</dbReference>
<keyword evidence="1" id="KW-0812">Transmembrane</keyword>
<feature type="transmembrane region" description="Helical" evidence="1">
    <location>
        <begin position="12"/>
        <end position="32"/>
    </location>
</feature>
<gene>
    <name evidence="2" type="ORF">E5S66_12845</name>
</gene>
<feature type="transmembrane region" description="Helical" evidence="1">
    <location>
        <begin position="140"/>
        <end position="157"/>
    </location>
</feature>
<reference evidence="2 3" key="1">
    <citation type="submission" date="2019-04" db="EMBL/GenBank/DDBJ databases">
        <authorList>
            <person name="Grouzdev D.S."/>
            <person name="Nazina T.N."/>
        </authorList>
    </citation>
    <scope>NUCLEOTIDE SEQUENCE [LARGE SCALE GENOMIC DNA]</scope>
    <source>
        <strain evidence="2 3">SHC 3-19</strain>
    </source>
</reference>
<organism evidence="2 3">
    <name type="scientific">Thermomonas fusca</name>
    <dbReference type="NCBI Taxonomy" id="215690"/>
    <lineage>
        <taxon>Bacteria</taxon>
        <taxon>Pseudomonadati</taxon>
        <taxon>Pseudomonadota</taxon>
        <taxon>Gammaproteobacteria</taxon>
        <taxon>Lysobacterales</taxon>
        <taxon>Lysobacteraceae</taxon>
        <taxon>Thermomonas</taxon>
    </lineage>
</organism>
<keyword evidence="3" id="KW-1185">Reference proteome</keyword>
<keyword evidence="1" id="KW-0472">Membrane</keyword>
<feature type="transmembrane region" description="Helical" evidence="1">
    <location>
        <begin position="38"/>
        <end position="54"/>
    </location>
</feature>
<accession>A0A5R9PDN3</accession>
<feature type="transmembrane region" description="Helical" evidence="1">
    <location>
        <begin position="74"/>
        <end position="100"/>
    </location>
</feature>
<dbReference type="EMBL" id="SROY01000007">
    <property type="protein sequence ID" value="TLX20868.1"/>
    <property type="molecule type" value="Genomic_DNA"/>
</dbReference>
<dbReference type="AlphaFoldDB" id="A0A5R9PDN3"/>
<proteinExistence type="predicted"/>
<feature type="transmembrane region" description="Helical" evidence="1">
    <location>
        <begin position="106"/>
        <end position="128"/>
    </location>
</feature>
<comment type="caution">
    <text evidence="2">The sequence shown here is derived from an EMBL/GenBank/DDBJ whole genome shotgun (WGS) entry which is preliminary data.</text>
</comment>
<keyword evidence="1" id="KW-1133">Transmembrane helix</keyword>
<evidence type="ECO:0000313" key="3">
    <source>
        <dbReference type="Proteomes" id="UP000308508"/>
    </source>
</evidence>